<reference evidence="2" key="1">
    <citation type="journal article" date="2017" name="Nat. Commun.">
        <title>Complete fusion of a transposon and herpesvirus created the Teratorn mobile element in medaka fish.</title>
        <authorList>
            <person name="Inoue Y."/>
            <person name="Saga T."/>
            <person name="Aikawa T."/>
            <person name="Kumagai M."/>
            <person name="Shimada A."/>
            <person name="Kawaguchi Y."/>
            <person name="Naruse K."/>
            <person name="Morishita S."/>
            <person name="Koga A."/>
            <person name="Takeda H."/>
        </authorList>
    </citation>
    <scope>NUCLEOTIDE SEQUENCE</scope>
</reference>
<dbReference type="EMBL" id="LC199500">
    <property type="protein sequence ID" value="BBA49193.1"/>
    <property type="molecule type" value="Genomic_DNA"/>
</dbReference>
<feature type="region of interest" description="Disordered" evidence="1">
    <location>
        <begin position="29"/>
        <end position="60"/>
    </location>
</feature>
<sequence length="251" mass="28460">MSTQTGGSRPADIPELFFVASAVKACYGSLPDWEGEGEPNDEPPVPKRIREEDDDRGESPIDVEYRRLYGELRAKALSDIKDMVREHVERQSTASTSYQFMNMYGLCSFEEPRDPRDRHHGREETPRCKFTNLACPVARERTANSEMLVSVCGALSPLVSARVQPGELQLTRCGELDYSRAEESLRRLEARRKTRPVGTTQEGRLGNTIGSMESRFAFCVRRDLHALGCAYRQLMLTVELLHLNILHFLHS</sequence>
<protein>
    <submittedName>
        <fullName evidence="2">Uncharacterized protein</fullName>
    </submittedName>
</protein>
<gene>
    <name evidence="2" type="primary">ORF33</name>
</gene>
<dbReference type="AlphaFoldDB" id="A0A286P9T2"/>
<evidence type="ECO:0000256" key="1">
    <source>
        <dbReference type="SAM" id="MobiDB-lite"/>
    </source>
</evidence>
<name>A0A286P9T2_ORYLA</name>
<organism evidence="2">
    <name type="scientific">Oryzias latipes</name>
    <name type="common">Japanese rice fish</name>
    <name type="synonym">Japanese killifish</name>
    <dbReference type="NCBI Taxonomy" id="8090"/>
    <lineage>
        <taxon>Eukaryota</taxon>
        <taxon>Metazoa</taxon>
        <taxon>Chordata</taxon>
        <taxon>Craniata</taxon>
        <taxon>Vertebrata</taxon>
        <taxon>Euteleostomi</taxon>
        <taxon>Actinopterygii</taxon>
        <taxon>Neopterygii</taxon>
        <taxon>Teleostei</taxon>
        <taxon>Neoteleostei</taxon>
        <taxon>Acanthomorphata</taxon>
        <taxon>Ovalentaria</taxon>
        <taxon>Atherinomorphae</taxon>
        <taxon>Beloniformes</taxon>
        <taxon>Adrianichthyidae</taxon>
        <taxon>Oryziinae</taxon>
        <taxon>Oryzias</taxon>
    </lineage>
</organism>
<evidence type="ECO:0000313" key="2">
    <source>
        <dbReference type="EMBL" id="BBA49193.1"/>
    </source>
</evidence>
<feature type="compositionally biased region" description="Basic and acidic residues" evidence="1">
    <location>
        <begin position="44"/>
        <end position="60"/>
    </location>
</feature>
<proteinExistence type="predicted"/>
<accession>A0A286P9T2</accession>